<dbReference type="InterPro" id="IPR015443">
    <property type="entry name" value="Aldose_1-epimerase"/>
</dbReference>
<dbReference type="GO" id="GO:0016853">
    <property type="term" value="F:isomerase activity"/>
    <property type="evidence" value="ECO:0007669"/>
    <property type="project" value="UniProtKB-KW"/>
</dbReference>
<dbReference type="PANTHER" id="PTHR10091">
    <property type="entry name" value="ALDOSE-1-EPIMERASE"/>
    <property type="match status" value="1"/>
</dbReference>
<dbReference type="InterPro" id="IPR014718">
    <property type="entry name" value="GH-type_carb-bd"/>
</dbReference>
<evidence type="ECO:0000256" key="1">
    <source>
        <dbReference type="ARBA" id="ARBA00005028"/>
    </source>
</evidence>
<evidence type="ECO:0000256" key="5">
    <source>
        <dbReference type="PIRNR" id="PIRNR005096"/>
    </source>
</evidence>
<evidence type="ECO:0000256" key="3">
    <source>
        <dbReference type="ARBA" id="ARBA00023235"/>
    </source>
</evidence>
<dbReference type="InterPro" id="IPR047215">
    <property type="entry name" value="Galactose_mutarotase-like"/>
</dbReference>
<evidence type="ECO:0000313" key="7">
    <source>
        <dbReference type="Proteomes" id="UP001595548"/>
    </source>
</evidence>
<accession>A0ABV7HZ39</accession>
<keyword evidence="7" id="KW-1185">Reference proteome</keyword>
<dbReference type="InterPro" id="IPR008183">
    <property type="entry name" value="Aldose_1/G6P_1-epimerase"/>
</dbReference>
<sequence length="356" mass="38761">MTEICTITKSPYGRLQDGRAVELYTLQNNRGMSVGIITYGGIITSLVCPDRDGQCDDVVLGFDALAPYETDSPYFGALIGRVGNRLADGRFELDAKPYQLALNENGVSHLHGGECGFDKVLWQAESRITSDAAELALRYVSADGDQGYPGNLTVEVVYRLTGDNRLFAEYRATTDAPTPVNLTQHSYFNLAGKGDVLHHELTLNAKAYTPIDQHLIPTGEIAPVANTPFDFRVAKKIGAELDTSDAQLTLAGGYDHNFAVSQATAGELTRAARVHEPTTGRVLTLHTTAPGVQFYSGNFLDGSLQGKGRDFTHRSGFCLEPQHFPDAPNQPNFADITLRPGEEYRSTLCFSFSTDT</sequence>
<evidence type="ECO:0000256" key="2">
    <source>
        <dbReference type="ARBA" id="ARBA00006206"/>
    </source>
</evidence>
<dbReference type="EC" id="5.1.3.3" evidence="5"/>
<evidence type="ECO:0000256" key="4">
    <source>
        <dbReference type="ARBA" id="ARBA00023277"/>
    </source>
</evidence>
<dbReference type="EMBL" id="JBHRTL010000031">
    <property type="protein sequence ID" value="MFC3156596.1"/>
    <property type="molecule type" value="Genomic_DNA"/>
</dbReference>
<keyword evidence="4 5" id="KW-0119">Carbohydrate metabolism</keyword>
<dbReference type="Proteomes" id="UP001595548">
    <property type="component" value="Unassembled WGS sequence"/>
</dbReference>
<dbReference type="PIRSF" id="PIRSF005096">
    <property type="entry name" value="GALM"/>
    <property type="match status" value="1"/>
</dbReference>
<organism evidence="6 7">
    <name type="scientific">Gilvimarinus japonicus</name>
    <dbReference type="NCBI Taxonomy" id="1796469"/>
    <lineage>
        <taxon>Bacteria</taxon>
        <taxon>Pseudomonadati</taxon>
        <taxon>Pseudomonadota</taxon>
        <taxon>Gammaproteobacteria</taxon>
        <taxon>Cellvibrionales</taxon>
        <taxon>Cellvibrionaceae</taxon>
        <taxon>Gilvimarinus</taxon>
    </lineage>
</organism>
<protein>
    <recommendedName>
        <fullName evidence="5">Aldose 1-epimerase</fullName>
        <ecNumber evidence="5">5.1.3.3</ecNumber>
    </recommendedName>
</protein>
<keyword evidence="3 5" id="KW-0413">Isomerase</keyword>
<proteinExistence type="inferred from homology"/>
<evidence type="ECO:0000313" key="6">
    <source>
        <dbReference type="EMBL" id="MFC3156596.1"/>
    </source>
</evidence>
<dbReference type="RefSeq" id="WP_382417896.1">
    <property type="nucleotide sequence ID" value="NZ_AP031500.1"/>
</dbReference>
<gene>
    <name evidence="6" type="ORF">ACFOEB_15400</name>
</gene>
<comment type="caution">
    <text evidence="6">The sequence shown here is derived from an EMBL/GenBank/DDBJ whole genome shotgun (WGS) entry which is preliminary data.</text>
</comment>
<dbReference type="Pfam" id="PF01263">
    <property type="entry name" value="Aldose_epim"/>
    <property type="match status" value="1"/>
</dbReference>
<comment type="catalytic activity">
    <reaction evidence="5">
        <text>alpha-D-glucose = beta-D-glucose</text>
        <dbReference type="Rhea" id="RHEA:10264"/>
        <dbReference type="ChEBI" id="CHEBI:15903"/>
        <dbReference type="ChEBI" id="CHEBI:17925"/>
        <dbReference type="EC" id="5.1.3.3"/>
    </reaction>
</comment>
<dbReference type="Gene3D" id="2.70.98.10">
    <property type="match status" value="1"/>
</dbReference>
<comment type="similarity">
    <text evidence="2 5">Belongs to the aldose epimerase family.</text>
</comment>
<dbReference type="SUPFAM" id="SSF74650">
    <property type="entry name" value="Galactose mutarotase-like"/>
    <property type="match status" value="1"/>
</dbReference>
<reference evidence="7" key="1">
    <citation type="journal article" date="2019" name="Int. J. Syst. Evol. Microbiol.">
        <title>The Global Catalogue of Microorganisms (GCM) 10K type strain sequencing project: providing services to taxonomists for standard genome sequencing and annotation.</title>
        <authorList>
            <consortium name="The Broad Institute Genomics Platform"/>
            <consortium name="The Broad Institute Genome Sequencing Center for Infectious Disease"/>
            <person name="Wu L."/>
            <person name="Ma J."/>
        </authorList>
    </citation>
    <scope>NUCLEOTIDE SEQUENCE [LARGE SCALE GENOMIC DNA]</scope>
    <source>
        <strain evidence="7">KCTC 52141</strain>
    </source>
</reference>
<comment type="pathway">
    <text evidence="1 5">Carbohydrate metabolism; hexose metabolism.</text>
</comment>
<dbReference type="CDD" id="cd09019">
    <property type="entry name" value="galactose_mutarotase_like"/>
    <property type="match status" value="1"/>
</dbReference>
<dbReference type="NCBIfam" id="NF008277">
    <property type="entry name" value="PRK11055.1"/>
    <property type="match status" value="1"/>
</dbReference>
<dbReference type="PANTHER" id="PTHR10091:SF0">
    <property type="entry name" value="GALACTOSE MUTAROTASE"/>
    <property type="match status" value="1"/>
</dbReference>
<dbReference type="InterPro" id="IPR011013">
    <property type="entry name" value="Gal_mutarotase_sf_dom"/>
</dbReference>
<name>A0ABV7HZ39_9GAMM</name>